<dbReference type="Proteomes" id="UP001500213">
    <property type="component" value="Unassembled WGS sequence"/>
</dbReference>
<organism evidence="3 4">
    <name type="scientific">Gryllotalpicola kribbensis</name>
    <dbReference type="NCBI Taxonomy" id="993084"/>
    <lineage>
        <taxon>Bacteria</taxon>
        <taxon>Bacillati</taxon>
        <taxon>Actinomycetota</taxon>
        <taxon>Actinomycetes</taxon>
        <taxon>Micrococcales</taxon>
        <taxon>Microbacteriaceae</taxon>
        <taxon>Gryllotalpicola</taxon>
    </lineage>
</organism>
<dbReference type="Gene3D" id="3.40.50.720">
    <property type="entry name" value="NAD(P)-binding Rossmann-like Domain"/>
    <property type="match status" value="1"/>
</dbReference>
<dbReference type="RefSeq" id="WP_344775158.1">
    <property type="nucleotide sequence ID" value="NZ_BAABBX010000010.1"/>
</dbReference>
<sequence>MTIAWVVGQGGMLGGAVAHAIDADPRRRWRLIRQPGLPWGDDGAFAAAVDAGLEALRDAVSAAAGEDWAIVWVAGAAVTAATAAQVARELAQFRLFCERVAAVFDAELLARGCLFYSSSAGGVYGGSTNPPFTEETEPAPISLYGRFKLDAEQLAVCLTASGCRVLVGRITNLYGPGQKLGKLQGLISHLAKAQLSPKPATIFVPVETVRDYIFVDDCARLLLDALDRLLGCPPGTGVTKILGSGRGTSIADLLGQFRQIEKRRPNAMLGYSAQAALQGLDLRMRSVVWPELDHRELTPLAAGIGATMDDVLLQVQHPDGVR</sequence>
<dbReference type="Pfam" id="PF01370">
    <property type="entry name" value="Epimerase"/>
    <property type="match status" value="1"/>
</dbReference>
<evidence type="ECO:0000259" key="2">
    <source>
        <dbReference type="Pfam" id="PF01370"/>
    </source>
</evidence>
<dbReference type="EMBL" id="BAABBX010000010">
    <property type="protein sequence ID" value="GAA4187931.1"/>
    <property type="molecule type" value="Genomic_DNA"/>
</dbReference>
<gene>
    <name evidence="3" type="ORF">GCM10022288_13550</name>
</gene>
<dbReference type="InterPro" id="IPR001509">
    <property type="entry name" value="Epimerase_deHydtase"/>
</dbReference>
<dbReference type="SUPFAM" id="SSF51735">
    <property type="entry name" value="NAD(P)-binding Rossmann-fold domains"/>
    <property type="match status" value="1"/>
</dbReference>
<accession>A0ABP8AQ80</accession>
<evidence type="ECO:0000256" key="1">
    <source>
        <dbReference type="ARBA" id="ARBA00023027"/>
    </source>
</evidence>
<evidence type="ECO:0000313" key="4">
    <source>
        <dbReference type="Proteomes" id="UP001500213"/>
    </source>
</evidence>
<dbReference type="PANTHER" id="PTHR43574">
    <property type="entry name" value="EPIMERASE-RELATED"/>
    <property type="match status" value="1"/>
</dbReference>
<reference evidence="4" key="1">
    <citation type="journal article" date="2019" name="Int. J. Syst. Evol. Microbiol.">
        <title>The Global Catalogue of Microorganisms (GCM) 10K type strain sequencing project: providing services to taxonomists for standard genome sequencing and annotation.</title>
        <authorList>
            <consortium name="The Broad Institute Genomics Platform"/>
            <consortium name="The Broad Institute Genome Sequencing Center for Infectious Disease"/>
            <person name="Wu L."/>
            <person name="Ma J."/>
        </authorList>
    </citation>
    <scope>NUCLEOTIDE SEQUENCE [LARGE SCALE GENOMIC DNA]</scope>
    <source>
        <strain evidence="4">JCM 17593</strain>
    </source>
</reference>
<dbReference type="InterPro" id="IPR036291">
    <property type="entry name" value="NAD(P)-bd_dom_sf"/>
</dbReference>
<proteinExistence type="predicted"/>
<keyword evidence="4" id="KW-1185">Reference proteome</keyword>
<protein>
    <recommendedName>
        <fullName evidence="2">NAD-dependent epimerase/dehydratase domain-containing protein</fullName>
    </recommendedName>
</protein>
<keyword evidence="1" id="KW-0520">NAD</keyword>
<name>A0ABP8AQ80_9MICO</name>
<feature type="domain" description="NAD-dependent epimerase/dehydratase" evidence="2">
    <location>
        <begin position="6"/>
        <end position="228"/>
    </location>
</feature>
<evidence type="ECO:0000313" key="3">
    <source>
        <dbReference type="EMBL" id="GAA4187931.1"/>
    </source>
</evidence>
<comment type="caution">
    <text evidence="3">The sequence shown here is derived from an EMBL/GenBank/DDBJ whole genome shotgun (WGS) entry which is preliminary data.</text>
</comment>